<dbReference type="PANTHER" id="PTHR47961:SF6">
    <property type="entry name" value="DNA-DIRECTED DNA POLYMERASE"/>
    <property type="match status" value="1"/>
</dbReference>
<keyword evidence="4" id="KW-0067">ATP-binding</keyword>
<dbReference type="GO" id="GO:0005524">
    <property type="term" value="F:ATP binding"/>
    <property type="evidence" value="ECO:0007669"/>
    <property type="project" value="UniProtKB-KW"/>
</dbReference>
<feature type="region of interest" description="Disordered" evidence="6">
    <location>
        <begin position="92"/>
        <end position="111"/>
    </location>
</feature>
<dbReference type="InterPro" id="IPR050474">
    <property type="entry name" value="Hel308_SKI2-like"/>
</dbReference>
<accession>A0A1D2ABY3</accession>
<evidence type="ECO:0000256" key="6">
    <source>
        <dbReference type="SAM" id="MobiDB-lite"/>
    </source>
</evidence>
<evidence type="ECO:0000256" key="3">
    <source>
        <dbReference type="ARBA" id="ARBA00022806"/>
    </source>
</evidence>
<proteinExistence type="predicted"/>
<dbReference type="InterPro" id="IPR027417">
    <property type="entry name" value="P-loop_NTPase"/>
</dbReference>
<feature type="domain" description="POLQ-like helical" evidence="8">
    <location>
        <begin position="878"/>
        <end position="1039"/>
    </location>
</feature>
<evidence type="ECO:0008006" key="11">
    <source>
        <dbReference type="Google" id="ProtNLM"/>
    </source>
</evidence>
<name>A0A1D2ABY3_AUXPR</name>
<dbReference type="Pfam" id="PF21099">
    <property type="entry name" value="POLQ_helical"/>
    <property type="match status" value="1"/>
</dbReference>
<protein>
    <recommendedName>
        <fullName evidence="11">Helicase C-terminal domain-containing protein</fullName>
    </recommendedName>
</protein>
<dbReference type="InterPro" id="IPR046931">
    <property type="entry name" value="HTH_61"/>
</dbReference>
<dbReference type="EMBL" id="GDKF01006828">
    <property type="protein sequence ID" value="JAT71794.1"/>
    <property type="molecule type" value="Transcribed_RNA"/>
</dbReference>
<keyword evidence="1" id="KW-0547">Nucleotide-binding</keyword>
<evidence type="ECO:0000256" key="1">
    <source>
        <dbReference type="ARBA" id="ARBA00022741"/>
    </source>
</evidence>
<gene>
    <name evidence="10" type="ORF">g.76700</name>
    <name evidence="9" type="ORF">g.76707</name>
</gene>
<feature type="domain" description="DNA polymerase theta-like helix-turn-helix" evidence="7">
    <location>
        <begin position="770"/>
        <end position="842"/>
    </location>
</feature>
<keyword evidence="2" id="KW-0378">Hydrolase</keyword>
<evidence type="ECO:0000256" key="5">
    <source>
        <dbReference type="ARBA" id="ARBA00048988"/>
    </source>
</evidence>
<reference evidence="10" key="1">
    <citation type="submission" date="2015-08" db="EMBL/GenBank/DDBJ databases">
        <authorList>
            <person name="Babu N.S."/>
            <person name="Beckwith C.J."/>
            <person name="Beseler K.G."/>
            <person name="Brison A."/>
            <person name="Carone J.V."/>
            <person name="Caskin T.P."/>
            <person name="Diamond M."/>
            <person name="Durham M.E."/>
            <person name="Foxe J.M."/>
            <person name="Go M."/>
            <person name="Henderson B.A."/>
            <person name="Jones I.B."/>
            <person name="McGettigan J.A."/>
            <person name="Micheletti S.J."/>
            <person name="Nasrallah M.E."/>
            <person name="Ortiz D."/>
            <person name="Piller C.R."/>
            <person name="Privatt S.R."/>
            <person name="Schneider S.L."/>
            <person name="Sharp S."/>
            <person name="Smith T.C."/>
            <person name="Stanton J.D."/>
            <person name="Ullery H.E."/>
            <person name="Wilson R.J."/>
            <person name="Serrano M.G."/>
            <person name="Buck G."/>
            <person name="Lee V."/>
            <person name="Wang Y."/>
            <person name="Carvalho R."/>
            <person name="Voegtly L."/>
            <person name="Shi R."/>
            <person name="Duckworth R."/>
            <person name="Johnson A."/>
            <person name="Loviza R."/>
            <person name="Walstead R."/>
            <person name="Shah Z."/>
            <person name="Kiflezghi M."/>
            <person name="Wade K."/>
            <person name="Ball S.L."/>
            <person name="Bradley K.W."/>
            <person name="Asai D.J."/>
            <person name="Bowman C.A."/>
            <person name="Russell D.A."/>
            <person name="Pope W.H."/>
            <person name="Jacobs-Sera D."/>
            <person name="Hendrix R.W."/>
            <person name="Hatfull G.F."/>
        </authorList>
    </citation>
    <scope>NUCLEOTIDE SEQUENCE</scope>
</reference>
<keyword evidence="3" id="KW-0347">Helicase</keyword>
<dbReference type="Pfam" id="PF20470">
    <property type="entry name" value="HTH_61"/>
    <property type="match status" value="1"/>
</dbReference>
<dbReference type="AlphaFoldDB" id="A0A1D2ABY3"/>
<evidence type="ECO:0000259" key="8">
    <source>
        <dbReference type="Pfam" id="PF21099"/>
    </source>
</evidence>
<dbReference type="GO" id="GO:0016787">
    <property type="term" value="F:hydrolase activity"/>
    <property type="evidence" value="ECO:0007669"/>
    <property type="project" value="UniProtKB-KW"/>
</dbReference>
<evidence type="ECO:0000259" key="7">
    <source>
        <dbReference type="Pfam" id="PF20470"/>
    </source>
</evidence>
<evidence type="ECO:0000256" key="4">
    <source>
        <dbReference type="ARBA" id="ARBA00022840"/>
    </source>
</evidence>
<dbReference type="PANTHER" id="PTHR47961">
    <property type="entry name" value="DNA POLYMERASE THETA, PUTATIVE (AFU_ORTHOLOGUE AFUA_1G05260)-RELATED"/>
    <property type="match status" value="1"/>
</dbReference>
<feature type="compositionally biased region" description="Low complexity" evidence="6">
    <location>
        <begin position="150"/>
        <end position="162"/>
    </location>
</feature>
<feature type="region of interest" description="Disordered" evidence="6">
    <location>
        <begin position="150"/>
        <end position="169"/>
    </location>
</feature>
<feature type="region of interest" description="Disordered" evidence="6">
    <location>
        <begin position="174"/>
        <end position="253"/>
    </location>
</feature>
<dbReference type="EMBL" id="GDKF01001912">
    <property type="protein sequence ID" value="JAT76710.1"/>
    <property type="molecule type" value="Transcribed_RNA"/>
</dbReference>
<feature type="region of interest" description="Disordered" evidence="6">
    <location>
        <begin position="58"/>
        <end position="86"/>
    </location>
</feature>
<evidence type="ECO:0000313" key="10">
    <source>
        <dbReference type="EMBL" id="JAT76710.1"/>
    </source>
</evidence>
<dbReference type="Gene3D" id="3.40.50.300">
    <property type="entry name" value="P-loop containing nucleotide triphosphate hydrolases"/>
    <property type="match status" value="2"/>
</dbReference>
<organism evidence="10">
    <name type="scientific">Auxenochlorella protothecoides</name>
    <name type="common">Green microalga</name>
    <name type="synonym">Chlorella protothecoides</name>
    <dbReference type="NCBI Taxonomy" id="3075"/>
    <lineage>
        <taxon>Eukaryota</taxon>
        <taxon>Viridiplantae</taxon>
        <taxon>Chlorophyta</taxon>
        <taxon>core chlorophytes</taxon>
        <taxon>Trebouxiophyceae</taxon>
        <taxon>Chlorellales</taxon>
        <taxon>Chlorellaceae</taxon>
        <taxon>Auxenochlorella</taxon>
    </lineage>
</organism>
<feature type="compositionally biased region" description="Low complexity" evidence="6">
    <location>
        <begin position="60"/>
        <end position="72"/>
    </location>
</feature>
<sequence length="1046" mass="111706">MDPESPSLPKRPRFLGDRSKLDQLLDQLAEARPPRAWRLEPLSSADVREAAAFCDWDICPSSQPSEAPQESPRPVVETSDEEWMASPLGEQLCRAGSGRGRRDVPDTTFGEAATPEPVARVHGGRDLFTAVQSNPGLDEAGADRVHHAANAGHAAPGSSGHPELPGHLPQVACSSADAQERRRAEVVHESASNPDGKPSYAEADPPLQGHAGPPAVQGPDPAIPASKTGVTGLPASAEQGRGAASGMPGRTAQRLPADYLPSTLASLSSIAEPLLEWQSRVLDEPGVLNSGRNMVLAVPALVDTGLVLDIILLRALHRTPRPGRLAVLVLPCKASCMARAANLRGALTGSEINTLECWNSKHVASILKATSGLVTATVDKAHELFSALLKQHPKASLAYQVSCVAVEDVDLCRQIGDGKSLETMLTLLRYNQHCSAVMEEELAAAKTVLLQASGDEATPGIEPHNQHHAADSYLHPAARFHHAQQHTADPVSTPTSGNDYLPGSSSLQLVLMTASTTDCEVLGRWLEAATPPVDAPCAPQRHLLKRVNADNQSWLWEHFQGSSTTHMTRLRKLSCEETLAGMTKDNVPEFCQSYLDRGKTVIVYCDTRESPEACAHEIARFVRDPWAGSLGEACAELEGTHQGHGSPGRESRQSVAAKLRELGRRSSQVLAALVVQGFAYHHAGLPAQERGLVEAAVTHGLISVLITTAASIHSISWAADVSIFRLASVGKGSIQERSSCAKAHRLLHSVRGAQGRECILTSASSVADSDLMGLLAADNAEVSSCLASEGNMRQALLVSIGRQFTCTALDVKTYVGCTLMSVLHGPAAAAAAAQAALCWLVKDAKLASWSEKTARYTLTRLGSTALEANLHPCQAGLLQRELGAARESLILTSQLHIAYLCVPLDWSIQPNWQALHQFMISARDSEARTAGAVGLSQRYITDRLMVGGGSQGMPVQEGWSSLQPRARTSYRYFAALQLRDVAAGEEDEVVGQRYGVKSLATVRRLRKEAIGHATSASSFAQGMGWIDLAVLLKQFKTQLVTHSGTV</sequence>
<feature type="compositionally biased region" description="Basic and acidic residues" evidence="6">
    <location>
        <begin position="178"/>
        <end position="188"/>
    </location>
</feature>
<comment type="catalytic activity">
    <reaction evidence="5">
        <text>ATP + H2O = ADP + phosphate + H(+)</text>
        <dbReference type="Rhea" id="RHEA:13065"/>
        <dbReference type="ChEBI" id="CHEBI:15377"/>
        <dbReference type="ChEBI" id="CHEBI:15378"/>
        <dbReference type="ChEBI" id="CHEBI:30616"/>
        <dbReference type="ChEBI" id="CHEBI:43474"/>
        <dbReference type="ChEBI" id="CHEBI:456216"/>
        <dbReference type="EC" id="5.6.2.4"/>
    </reaction>
</comment>
<dbReference type="InterPro" id="IPR048960">
    <property type="entry name" value="POLQ-like_helical"/>
</dbReference>
<evidence type="ECO:0000256" key="2">
    <source>
        <dbReference type="ARBA" id="ARBA00022801"/>
    </source>
</evidence>
<dbReference type="GO" id="GO:0043138">
    <property type="term" value="F:3'-5' DNA helicase activity"/>
    <property type="evidence" value="ECO:0007669"/>
    <property type="project" value="UniProtKB-EC"/>
</dbReference>
<dbReference type="SUPFAM" id="SSF52540">
    <property type="entry name" value="P-loop containing nucleoside triphosphate hydrolases"/>
    <property type="match status" value="1"/>
</dbReference>
<evidence type="ECO:0000313" key="9">
    <source>
        <dbReference type="EMBL" id="JAT71794.1"/>
    </source>
</evidence>